<feature type="region of interest" description="Disordered" evidence="1">
    <location>
        <begin position="13"/>
        <end position="58"/>
    </location>
</feature>
<reference evidence="2" key="1">
    <citation type="submission" date="2015-07" db="EMBL/GenBank/DDBJ databases">
        <title>Transcriptome Assembly of Anthurium amnicola.</title>
        <authorList>
            <person name="Suzuki J."/>
        </authorList>
    </citation>
    <scope>NUCLEOTIDE SEQUENCE</scope>
</reference>
<accession>A0A1D1YBK1</accession>
<dbReference type="AlphaFoldDB" id="A0A1D1YBK1"/>
<name>A0A1D1YBK1_9ARAE</name>
<proteinExistence type="predicted"/>
<feature type="non-terminal residue" evidence="2">
    <location>
        <position position="121"/>
    </location>
</feature>
<protein>
    <submittedName>
        <fullName evidence="2">Syntaxin-22</fullName>
    </submittedName>
</protein>
<dbReference type="EMBL" id="GDJX01015917">
    <property type="protein sequence ID" value="JAT52019.1"/>
    <property type="molecule type" value="Transcribed_RNA"/>
</dbReference>
<evidence type="ECO:0000256" key="1">
    <source>
        <dbReference type="SAM" id="MobiDB-lite"/>
    </source>
</evidence>
<feature type="non-terminal residue" evidence="2">
    <location>
        <position position="1"/>
    </location>
</feature>
<feature type="compositionally biased region" description="Polar residues" evidence="1">
    <location>
        <begin position="41"/>
        <end position="50"/>
    </location>
</feature>
<evidence type="ECO:0000313" key="2">
    <source>
        <dbReference type="EMBL" id="JAT52019.1"/>
    </source>
</evidence>
<organism evidence="2">
    <name type="scientific">Anthurium amnicola</name>
    <dbReference type="NCBI Taxonomy" id="1678845"/>
    <lineage>
        <taxon>Eukaryota</taxon>
        <taxon>Viridiplantae</taxon>
        <taxon>Streptophyta</taxon>
        <taxon>Embryophyta</taxon>
        <taxon>Tracheophyta</taxon>
        <taxon>Spermatophyta</taxon>
        <taxon>Magnoliopsida</taxon>
        <taxon>Liliopsida</taxon>
        <taxon>Araceae</taxon>
        <taxon>Pothoideae</taxon>
        <taxon>Potheae</taxon>
        <taxon>Anthurium</taxon>
    </lineage>
</organism>
<gene>
    <name evidence="2" type="primary">SYP22_14</name>
    <name evidence="2" type="ORF">g.60956</name>
</gene>
<sequence length="121" mass="12729">SLSLSLNSIVLAGNPNFGGFPPRIRRPNPWEFSPSAPPSGQPRQIPSAGSPSHVPGRSVRRREIVRCGICRRGACPIGEMSFADLESGRPLAAGGRRGMVNGKQDPTQAVAAGVFQINTAV</sequence>